<dbReference type="Pfam" id="PF08153">
    <property type="entry name" value="NGP1NT"/>
    <property type="match status" value="1"/>
</dbReference>
<dbReference type="PANTHER" id="PTHR11089">
    <property type="entry name" value="GTP-BINDING PROTEIN-RELATED"/>
    <property type="match status" value="1"/>
</dbReference>
<comment type="function">
    <text evidence="1 8">GTPase that associates with pre-60S ribosomal subunits in the nucleolus and is required for their nuclear export and maturation.</text>
</comment>
<dbReference type="GO" id="GO:0042254">
    <property type="term" value="P:ribosome biogenesis"/>
    <property type="evidence" value="ECO:0007669"/>
    <property type="project" value="UniProtKB-KW"/>
</dbReference>
<keyword evidence="6 8" id="KW-0342">GTP-binding</keyword>
<keyword evidence="4" id="KW-0690">Ribosome biogenesis</keyword>
<dbReference type="GO" id="GO:0005525">
    <property type="term" value="F:GTP binding"/>
    <property type="evidence" value="ECO:0007669"/>
    <property type="project" value="UniProtKB-KW"/>
</dbReference>
<dbReference type="InterPro" id="IPR024929">
    <property type="entry name" value="GNL2_CP_dom"/>
</dbReference>
<dbReference type="Pfam" id="PF01926">
    <property type="entry name" value="MMR_HSR1"/>
    <property type="match status" value="1"/>
</dbReference>
<dbReference type="Gene3D" id="1.10.1580.10">
    <property type="match status" value="1"/>
</dbReference>
<dbReference type="InterPro" id="IPR030378">
    <property type="entry name" value="G_CP_dom"/>
</dbReference>
<evidence type="ECO:0000313" key="11">
    <source>
        <dbReference type="EMBL" id="PUU76083.1"/>
    </source>
</evidence>
<evidence type="ECO:0000256" key="8">
    <source>
        <dbReference type="RuleBase" id="RU364023"/>
    </source>
</evidence>
<comment type="caution">
    <text evidence="11">The sequence shown here is derived from an EMBL/GenBank/DDBJ whole genome shotgun (WGS) entry which is preliminary data.</text>
</comment>
<feature type="region of interest" description="Disordered" evidence="9">
    <location>
        <begin position="472"/>
        <end position="590"/>
    </location>
</feature>
<keyword evidence="5 8" id="KW-0547">Nucleotide-binding</keyword>
<evidence type="ECO:0000256" key="4">
    <source>
        <dbReference type="ARBA" id="ARBA00022517"/>
    </source>
</evidence>
<keyword evidence="12" id="KW-1185">Reference proteome</keyword>
<accession>A0A2T6ZKT0</accession>
<feature type="compositionally biased region" description="Basic and acidic residues" evidence="9">
    <location>
        <begin position="490"/>
        <end position="499"/>
    </location>
</feature>
<feature type="region of interest" description="Disordered" evidence="9">
    <location>
        <begin position="1"/>
        <end position="20"/>
    </location>
</feature>
<keyword evidence="7 8" id="KW-0539">Nucleus</keyword>
<dbReference type="SUPFAM" id="SSF52540">
    <property type="entry name" value="P-loop containing nucleoside triphosphate hydrolases"/>
    <property type="match status" value="1"/>
</dbReference>
<comment type="subcellular location">
    <subcellularLocation>
        <location evidence="2 8">Nucleus</location>
        <location evidence="2 8">Nucleolus</location>
    </subcellularLocation>
</comment>
<comment type="similarity">
    <text evidence="8">Belongs to the TRAFAC class YlqF/YawG GTPase family. NOG2 subfamily.</text>
</comment>
<feature type="compositionally biased region" description="Acidic residues" evidence="9">
    <location>
        <begin position="559"/>
        <end position="571"/>
    </location>
</feature>
<dbReference type="FunFam" id="3.40.50.300:FF:000559">
    <property type="entry name" value="Nuclear/nucleolar GTPase 2"/>
    <property type="match status" value="1"/>
</dbReference>
<evidence type="ECO:0000256" key="2">
    <source>
        <dbReference type="ARBA" id="ARBA00004604"/>
    </source>
</evidence>
<dbReference type="InterPro" id="IPR023179">
    <property type="entry name" value="GTP-bd_ortho_bundle_sf"/>
</dbReference>
<feature type="compositionally biased region" description="Acidic residues" evidence="9">
    <location>
        <begin position="510"/>
        <end position="547"/>
    </location>
</feature>
<organism evidence="11 12">
    <name type="scientific">Tuber borchii</name>
    <name type="common">White truffle</name>
    <dbReference type="NCBI Taxonomy" id="42251"/>
    <lineage>
        <taxon>Eukaryota</taxon>
        <taxon>Fungi</taxon>
        <taxon>Dikarya</taxon>
        <taxon>Ascomycota</taxon>
        <taxon>Pezizomycotina</taxon>
        <taxon>Pezizomycetes</taxon>
        <taxon>Pezizales</taxon>
        <taxon>Tuberaceae</taxon>
        <taxon>Tuber</taxon>
    </lineage>
</organism>
<dbReference type="STRING" id="42251.A0A2T6ZKT0"/>
<dbReference type="PRINTS" id="PR00326">
    <property type="entry name" value="GTP1OBG"/>
</dbReference>
<evidence type="ECO:0000256" key="7">
    <source>
        <dbReference type="ARBA" id="ARBA00023242"/>
    </source>
</evidence>
<evidence type="ECO:0000256" key="5">
    <source>
        <dbReference type="ARBA" id="ARBA00022741"/>
    </source>
</evidence>
<reference evidence="11 12" key="1">
    <citation type="submission" date="2017-04" db="EMBL/GenBank/DDBJ databases">
        <title>Draft genome sequence of Tuber borchii Vittad., a whitish edible truffle.</title>
        <authorList>
            <consortium name="DOE Joint Genome Institute"/>
            <person name="Murat C."/>
            <person name="Kuo A."/>
            <person name="Barry K.W."/>
            <person name="Clum A."/>
            <person name="Dockter R.B."/>
            <person name="Fauchery L."/>
            <person name="Iotti M."/>
            <person name="Kohler A."/>
            <person name="Labutti K."/>
            <person name="Lindquist E.A."/>
            <person name="Lipzen A."/>
            <person name="Ohm R.A."/>
            <person name="Wang M."/>
            <person name="Grigoriev I.V."/>
            <person name="Zambonelli A."/>
            <person name="Martin F.M."/>
        </authorList>
    </citation>
    <scope>NUCLEOTIDE SEQUENCE [LARGE SCALE GENOMIC DNA]</scope>
    <source>
        <strain evidence="11 12">Tbo3840</strain>
    </source>
</reference>
<dbReference type="InterPro" id="IPR050755">
    <property type="entry name" value="TRAFAC_YlqF/YawG_RiboMat"/>
</dbReference>
<evidence type="ECO:0000259" key="10">
    <source>
        <dbReference type="PROSITE" id="PS51721"/>
    </source>
</evidence>
<evidence type="ECO:0000256" key="9">
    <source>
        <dbReference type="SAM" id="MobiDB-lite"/>
    </source>
</evidence>
<dbReference type="GO" id="GO:0005730">
    <property type="term" value="C:nucleolus"/>
    <property type="evidence" value="ECO:0007669"/>
    <property type="project" value="UniProtKB-SubCell"/>
</dbReference>
<dbReference type="Gene3D" id="3.40.50.300">
    <property type="entry name" value="P-loop containing nucleotide triphosphate hydrolases"/>
    <property type="match status" value="1"/>
</dbReference>
<sequence length="590" mass="66508">MGNFKKEASRRKREKPVDDGMANVKLKGENFYRDAKKVTRLNTLKQGKPIRNRNGDIIKAASFQSREVPSARIEPNRKWFGNTRVISQSALTSFREAMAVKAVDPYQVLLKSNKLPMSLLRDETEEAGKKVHRAKVHVESQPFAETFGPKAQRKRVKLQVAGLEELVGESELLEVKYKEKLETELLLSGKSSEEKEEDGWIQEAREPIFSKGQSKRIWNELYKVIDSSDVVIHVLDARDPLGTRCRSVEKYIKEEAPHKHLIFVLNKCDLVPTSVAASWVRRLSKDYPTLAFHASINNSFGKGSLIQLLRQFSALHSDRKQISVGLIGYPNTGKSSVINTLRKKKVCTVAPIPGETKVWQYITLMRRIFLIDCPGIVPPSATDSETDILLRGVVRVENVSNPEQYIPAVLEKCKRQHVERTYEVKGWTDSISFLEMLARKGGRLLKGGEADMDGVAKMVLNDFMRGKLPWFTAPPKDEEGEDSNVGVDLAGREGRLGEMRKKRTASDMENTADGDEEQEDDKEEEEWGGIQDSEDGDDEDDDDEEVSSDGGATLVPGQDTEDESEPEEEVEEPRAEVKPQANSQKRRKRG</sequence>
<dbReference type="InterPro" id="IPR006073">
    <property type="entry name" value="GTP-bd"/>
</dbReference>
<feature type="domain" description="CP-type G" evidence="10">
    <location>
        <begin position="218"/>
        <end position="379"/>
    </location>
</feature>
<dbReference type="InterPro" id="IPR027417">
    <property type="entry name" value="P-loop_NTPase"/>
</dbReference>
<evidence type="ECO:0000256" key="1">
    <source>
        <dbReference type="ARBA" id="ARBA00003892"/>
    </source>
</evidence>
<protein>
    <recommendedName>
        <fullName evidence="3 8">Nucleolar GTP-binding protein 2</fullName>
    </recommendedName>
</protein>
<dbReference type="OrthoDB" id="444945at2759"/>
<gene>
    <name evidence="11" type="ORF">B9Z19DRAFT_1088954</name>
</gene>
<evidence type="ECO:0000313" key="12">
    <source>
        <dbReference type="Proteomes" id="UP000244722"/>
    </source>
</evidence>
<dbReference type="CDD" id="cd01858">
    <property type="entry name" value="NGP_1"/>
    <property type="match status" value="1"/>
</dbReference>
<dbReference type="EMBL" id="NESQ01000202">
    <property type="protein sequence ID" value="PUU76083.1"/>
    <property type="molecule type" value="Genomic_DNA"/>
</dbReference>
<dbReference type="PANTHER" id="PTHR11089:SF9">
    <property type="entry name" value="NUCLEOLAR GTP-BINDING PROTEIN 2"/>
    <property type="match status" value="1"/>
</dbReference>
<dbReference type="AlphaFoldDB" id="A0A2T6ZKT0"/>
<proteinExistence type="inferred from homology"/>
<dbReference type="FunFam" id="1.10.1580.10:FF:000005">
    <property type="entry name" value="Nucleolar GTP-binding protein 2"/>
    <property type="match status" value="1"/>
</dbReference>
<name>A0A2T6ZKT0_TUBBO</name>
<evidence type="ECO:0000256" key="6">
    <source>
        <dbReference type="ARBA" id="ARBA00023134"/>
    </source>
</evidence>
<evidence type="ECO:0000256" key="3">
    <source>
        <dbReference type="ARBA" id="ARBA00022127"/>
    </source>
</evidence>
<dbReference type="Proteomes" id="UP000244722">
    <property type="component" value="Unassembled WGS sequence"/>
</dbReference>
<dbReference type="InterPro" id="IPR012971">
    <property type="entry name" value="NOG2_N_dom"/>
</dbReference>
<dbReference type="PROSITE" id="PS51721">
    <property type="entry name" value="G_CP"/>
    <property type="match status" value="1"/>
</dbReference>